<evidence type="ECO:0000313" key="2">
    <source>
        <dbReference type="Proteomes" id="UP001196068"/>
    </source>
</evidence>
<protein>
    <submittedName>
        <fullName evidence="1">Uncharacterized protein</fullName>
    </submittedName>
</protein>
<dbReference type="EMBL" id="JAAEDH010000008">
    <property type="protein sequence ID" value="MBR0655255.1"/>
    <property type="molecule type" value="Genomic_DNA"/>
</dbReference>
<proteinExistence type="predicted"/>
<accession>A0AAF1JWD6</accession>
<keyword evidence="2" id="KW-1185">Reference proteome</keyword>
<reference evidence="1" key="2">
    <citation type="journal article" date="2021" name="Syst. Appl. Microbiol.">
        <title>Roseomonas hellenica sp. nov., isolated from roots of wild-growing Alkanna tinctoria.</title>
        <authorList>
            <person name="Rat A."/>
            <person name="Naranjo H.D."/>
            <person name="Lebbe L."/>
            <person name="Cnockaert M."/>
            <person name="Krigas N."/>
            <person name="Grigoriadou K."/>
            <person name="Maloupa E."/>
            <person name="Willems A."/>
        </authorList>
    </citation>
    <scope>NUCLEOTIDE SEQUENCE</scope>
    <source>
        <strain evidence="1">LMG 28251</strain>
    </source>
</reference>
<gene>
    <name evidence="1" type="ORF">GXW79_09190</name>
</gene>
<dbReference type="AlphaFoldDB" id="A0AAF1JWD6"/>
<comment type="caution">
    <text evidence="1">The sequence shown here is derived from an EMBL/GenBank/DDBJ whole genome shotgun (WGS) entry which is preliminary data.</text>
</comment>
<evidence type="ECO:0000313" key="1">
    <source>
        <dbReference type="EMBL" id="MBR0655255.1"/>
    </source>
</evidence>
<name>A0AAF1JWD6_9PROT</name>
<dbReference type="RefSeq" id="WP_211874083.1">
    <property type="nucleotide sequence ID" value="NZ_JAAEDH010000008.1"/>
</dbReference>
<dbReference type="Proteomes" id="UP001196068">
    <property type="component" value="Unassembled WGS sequence"/>
</dbReference>
<organism evidence="1 2">
    <name type="scientific">Plastoroseomonas arctica</name>
    <dbReference type="NCBI Taxonomy" id="1509237"/>
    <lineage>
        <taxon>Bacteria</taxon>
        <taxon>Pseudomonadati</taxon>
        <taxon>Pseudomonadota</taxon>
        <taxon>Alphaproteobacteria</taxon>
        <taxon>Acetobacterales</taxon>
        <taxon>Acetobacteraceae</taxon>
        <taxon>Plastoroseomonas</taxon>
    </lineage>
</organism>
<reference evidence="1" key="1">
    <citation type="submission" date="2020-01" db="EMBL/GenBank/DDBJ databases">
        <authorList>
            <person name="Rat A."/>
        </authorList>
    </citation>
    <scope>NUCLEOTIDE SEQUENCE</scope>
    <source>
        <strain evidence="1">LMG 28251</strain>
    </source>
</reference>
<sequence length="59" mass="6292">MTDAEMEALAKARGLGVAWRDHKADVVEAIDSAARLARGFTRVAATAAEPIPPYAVARR</sequence>